<dbReference type="EMBL" id="ML122274">
    <property type="protein sequence ID" value="RPD58599.1"/>
    <property type="molecule type" value="Genomic_DNA"/>
</dbReference>
<dbReference type="AlphaFoldDB" id="A0A5C2S686"/>
<keyword evidence="2" id="KW-1185">Reference proteome</keyword>
<name>A0A5C2S686_9APHY</name>
<gene>
    <name evidence="1" type="ORF">L227DRAFT_612706</name>
</gene>
<proteinExistence type="predicted"/>
<dbReference type="OrthoDB" id="2750798at2759"/>
<reference evidence="1" key="1">
    <citation type="journal article" date="2018" name="Genome Biol. Evol.">
        <title>Genomics and development of Lentinus tigrinus, a white-rot wood-decaying mushroom with dimorphic fruiting bodies.</title>
        <authorList>
            <person name="Wu B."/>
            <person name="Xu Z."/>
            <person name="Knudson A."/>
            <person name="Carlson A."/>
            <person name="Chen N."/>
            <person name="Kovaka S."/>
            <person name="LaButti K."/>
            <person name="Lipzen A."/>
            <person name="Pennachio C."/>
            <person name="Riley R."/>
            <person name="Schakwitz W."/>
            <person name="Umezawa K."/>
            <person name="Ohm R.A."/>
            <person name="Grigoriev I.V."/>
            <person name="Nagy L.G."/>
            <person name="Gibbons J."/>
            <person name="Hibbett D."/>
        </authorList>
    </citation>
    <scope>NUCLEOTIDE SEQUENCE [LARGE SCALE GENOMIC DNA]</scope>
    <source>
        <strain evidence="1">ALCF2SS1-6</strain>
    </source>
</reference>
<accession>A0A5C2S686</accession>
<dbReference type="Proteomes" id="UP000313359">
    <property type="component" value="Unassembled WGS sequence"/>
</dbReference>
<dbReference type="PANTHER" id="PTHR39596:SF2">
    <property type="entry name" value="HET DOMAIN PROTEIN (AFU_ORTHOLOGUE AFUA_1G17550)-RELATED"/>
    <property type="match status" value="1"/>
</dbReference>
<organism evidence="1 2">
    <name type="scientific">Lentinus tigrinus ALCF2SS1-6</name>
    <dbReference type="NCBI Taxonomy" id="1328759"/>
    <lineage>
        <taxon>Eukaryota</taxon>
        <taxon>Fungi</taxon>
        <taxon>Dikarya</taxon>
        <taxon>Basidiomycota</taxon>
        <taxon>Agaricomycotina</taxon>
        <taxon>Agaricomycetes</taxon>
        <taxon>Polyporales</taxon>
        <taxon>Polyporaceae</taxon>
        <taxon>Lentinus</taxon>
    </lineage>
</organism>
<dbReference type="STRING" id="1328759.A0A5C2S686"/>
<evidence type="ECO:0000313" key="1">
    <source>
        <dbReference type="EMBL" id="RPD58599.1"/>
    </source>
</evidence>
<sequence length="1032" mass="115233">MLRGMLATPLGYALKIPLGVRILIEIDKLAAHGRRAERLGRVVDTETNEQTVDISSWSRRELLRCTGGHLNVSSTLCTVGNEEKQEDDRIVDRLTQLLQIGAIVNMVEEGSSARYSPSDTWLQTRESVLLVRDFVVEFSNSPIDTTLLGPGPPTRPALSNLVYALLEWEFLSEHAPSQFSWFVYPNPLLSALSRSAFYLLGPQSTAHSIVMAVLHTLLAFSTRHMGGREVILLPALFKLLYKTWLDERDERQHLMPCSPMPWSMLTLRDNLSLVSEPMSPPLHSRMAFVNLHRAEAVAAARSNIYSEFICFPPMRWLGARHDGHAVSPSLIAYVWRRYRPGMTRRDHLALWQSALSFGVLEAILDMHIPERLLLCQTDCSIAFSSHNMCILCVELLRDLKSAGKQTRGARARSIKDVLTRALLALDEAALPWKDSRGIFRDTGLTKDDAAEMICSLTTLSTGLYIAVHSICRKELIWADADSRERTHTLPKRSEVSAGSATYVLQRKMIAAGWCPFTVHGVTHDSLALALLAFACARKPFVRKAQVEHTSCTSARCIIRDIDSAGYTTQHTPDACSCPFVSPPLSAISDLLLKNEVPVLTYDGHNLSVRRAGDRPYVAISHVWADGLGSTTEHGLPMCQVMRISTAAHKLIPSGAFWIDSLCVPGKVDLRKRAIRLMAQTYRLAEKVLVFDTGIRSMCSMAQSMDENYLRIMTSTWVQRVWTLQEALLSRELYFEFSDGLVASWEIFLPPSHGLINLYSPIRNDFLMSPSLRFLHHDTTGTWSDARYTFHQIAGLLMRRTTSKPEDETVAVAGLLNVDVALLLDEHGQDARMRIFLLQVRTLPAAIALVDAPVRLSFPGFRWAPRSFSGIEEEIFRGSGMATCTADGLTTDQELTIISFPRTSVSKSTTSSPNSIYLHLSSNSLLYAMPDLRKLAGEGVHEIDAVIIFPSASETPLVAKQPVVAVSTDMIPGDLKSDSDGAKVLKCVYRFRAYLGNWSERVPPSRMRPEFLNYPPNEVLLEAQRFSRRVMIT</sequence>
<evidence type="ECO:0000313" key="2">
    <source>
        <dbReference type="Proteomes" id="UP000313359"/>
    </source>
</evidence>
<protein>
    <recommendedName>
        <fullName evidence="3">Heterokaryon incompatibility domain-containing protein</fullName>
    </recommendedName>
</protein>
<evidence type="ECO:0008006" key="3">
    <source>
        <dbReference type="Google" id="ProtNLM"/>
    </source>
</evidence>
<dbReference type="PANTHER" id="PTHR39596">
    <property type="match status" value="1"/>
</dbReference>